<dbReference type="RefSeq" id="WP_344732462.1">
    <property type="nucleotide sequence ID" value="NZ_BAAAZH010000010.1"/>
</dbReference>
<proteinExistence type="predicted"/>
<dbReference type="EMBL" id="BAAAZH010000010">
    <property type="protein sequence ID" value="GAA4114698.1"/>
    <property type="molecule type" value="Genomic_DNA"/>
</dbReference>
<dbReference type="Pfam" id="PF02591">
    <property type="entry name" value="Zn_ribbon_9"/>
    <property type="match status" value="1"/>
</dbReference>
<evidence type="ECO:0000259" key="3">
    <source>
        <dbReference type="Pfam" id="PF24481"/>
    </source>
</evidence>
<feature type="region of interest" description="Disordered" evidence="1">
    <location>
        <begin position="70"/>
        <end position="90"/>
    </location>
</feature>
<dbReference type="Proteomes" id="UP001501495">
    <property type="component" value="Unassembled WGS sequence"/>
</dbReference>
<evidence type="ECO:0000313" key="4">
    <source>
        <dbReference type="EMBL" id="GAA4114698.1"/>
    </source>
</evidence>
<dbReference type="InterPro" id="IPR056003">
    <property type="entry name" value="CT398_CC_hairpin"/>
</dbReference>
<protein>
    <submittedName>
        <fullName evidence="4">C4-type zinc ribbon domain-containing protein</fullName>
    </submittedName>
</protein>
<accession>A0ABP7XFK5</accession>
<evidence type="ECO:0000256" key="1">
    <source>
        <dbReference type="SAM" id="MobiDB-lite"/>
    </source>
</evidence>
<dbReference type="InterPro" id="IPR052376">
    <property type="entry name" value="Oxidative_Scav/Glycosyltrans"/>
</dbReference>
<dbReference type="Pfam" id="PF24481">
    <property type="entry name" value="CT398_CC"/>
    <property type="match status" value="1"/>
</dbReference>
<feature type="compositionally biased region" description="Basic and acidic residues" evidence="1">
    <location>
        <begin position="70"/>
        <end position="86"/>
    </location>
</feature>
<feature type="domain" description="CT398-like coiled coil hairpin" evidence="3">
    <location>
        <begin position="14"/>
        <end position="194"/>
    </location>
</feature>
<sequence length="247" mass="27127">MKADPSVQLELLELQDLDTLADQLRHQRRTVPQLAEIAELTRHRTALDDQARDQRIVVDDLTAEQAKVDADVEQAKARRDRDRTRMDTGQISDPKALERMSQELVSLDRRIASLEDDELEIMEALEQAQAVLDSLAGQVAAADERLAALAAERDATFAEIDGKLADLEAQRAPFAGALPDDLAALYEKLRASKGGIGAAALHQRRCTGCQITIDPAELASIRATPVDTVLRCEECSRILVRTPESGL</sequence>
<name>A0ABP7XFK5_9ACTN</name>
<dbReference type="PANTHER" id="PTHR39082">
    <property type="entry name" value="PHOSPHOLIPASE C-BETA-2-RELATED"/>
    <property type="match status" value="1"/>
</dbReference>
<dbReference type="InterPro" id="IPR003743">
    <property type="entry name" value="Zf-RING_7"/>
</dbReference>
<gene>
    <name evidence="4" type="ORF">GCM10022215_12970</name>
</gene>
<feature type="domain" description="C4-type zinc ribbon" evidence="2">
    <location>
        <begin position="205"/>
        <end position="239"/>
    </location>
</feature>
<dbReference type="Gene3D" id="1.10.287.1490">
    <property type="match status" value="1"/>
</dbReference>
<evidence type="ECO:0000259" key="2">
    <source>
        <dbReference type="Pfam" id="PF02591"/>
    </source>
</evidence>
<organism evidence="4 5">
    <name type="scientific">Nocardioides fonticola</name>
    <dbReference type="NCBI Taxonomy" id="450363"/>
    <lineage>
        <taxon>Bacteria</taxon>
        <taxon>Bacillati</taxon>
        <taxon>Actinomycetota</taxon>
        <taxon>Actinomycetes</taxon>
        <taxon>Propionibacteriales</taxon>
        <taxon>Nocardioidaceae</taxon>
        <taxon>Nocardioides</taxon>
    </lineage>
</organism>
<keyword evidence="5" id="KW-1185">Reference proteome</keyword>
<dbReference type="PANTHER" id="PTHR39082:SF1">
    <property type="entry name" value="SCAVENGER RECEPTOR CLASS A MEMBER 3"/>
    <property type="match status" value="1"/>
</dbReference>
<evidence type="ECO:0000313" key="5">
    <source>
        <dbReference type="Proteomes" id="UP001501495"/>
    </source>
</evidence>
<reference evidence="5" key="1">
    <citation type="journal article" date="2019" name="Int. J. Syst. Evol. Microbiol.">
        <title>The Global Catalogue of Microorganisms (GCM) 10K type strain sequencing project: providing services to taxonomists for standard genome sequencing and annotation.</title>
        <authorList>
            <consortium name="The Broad Institute Genomics Platform"/>
            <consortium name="The Broad Institute Genome Sequencing Center for Infectious Disease"/>
            <person name="Wu L."/>
            <person name="Ma J."/>
        </authorList>
    </citation>
    <scope>NUCLEOTIDE SEQUENCE [LARGE SCALE GENOMIC DNA]</scope>
    <source>
        <strain evidence="5">JCM 16703</strain>
    </source>
</reference>
<comment type="caution">
    <text evidence="4">The sequence shown here is derived from an EMBL/GenBank/DDBJ whole genome shotgun (WGS) entry which is preliminary data.</text>
</comment>